<name>Q04312_PHAVU</name>
<evidence type="ECO:0000313" key="2">
    <source>
        <dbReference type="EMBL" id="AAB01583.1"/>
    </source>
</evidence>
<keyword evidence="2" id="KW-0496">Mitochondrion</keyword>
<feature type="region of interest" description="Disordered" evidence="1">
    <location>
        <begin position="56"/>
        <end position="84"/>
    </location>
</feature>
<dbReference type="AlphaFoldDB" id="Q04312"/>
<geneLocation type="mitochondrion" evidence="2"/>
<organism evidence="2">
    <name type="scientific">Phaseolus vulgaris</name>
    <name type="common">Kidney bean</name>
    <name type="synonym">French bean</name>
    <dbReference type="NCBI Taxonomy" id="3885"/>
    <lineage>
        <taxon>Eukaryota</taxon>
        <taxon>Viridiplantae</taxon>
        <taxon>Streptophyta</taxon>
        <taxon>Embryophyta</taxon>
        <taxon>Tracheophyta</taxon>
        <taxon>Spermatophyta</taxon>
        <taxon>Magnoliopsida</taxon>
        <taxon>eudicotyledons</taxon>
        <taxon>Gunneridae</taxon>
        <taxon>Pentapetalae</taxon>
        <taxon>rosids</taxon>
        <taxon>fabids</taxon>
        <taxon>Fabales</taxon>
        <taxon>Fabaceae</taxon>
        <taxon>Papilionoideae</taxon>
        <taxon>50 kb inversion clade</taxon>
        <taxon>NPAAA clade</taxon>
        <taxon>indigoferoid/millettioid clade</taxon>
        <taxon>Phaseoleae</taxon>
        <taxon>Phaseolus</taxon>
    </lineage>
</organism>
<proteinExistence type="predicted"/>
<accession>Q04312</accession>
<dbReference type="EMBL" id="M64246">
    <property type="protein sequence ID" value="AAB01583.1"/>
    <property type="molecule type" value="Genomic_DNA"/>
</dbReference>
<sequence length="209" mass="24328">MKKKLMMKDRILRGFFFTLLLCMLKNGMYSLVSDFDLYTILAWWIPTFYMDDVGASSQSSLPPAEPQAPEPLPPAEPQAPDLSHTLLDDNTRRAELDERAGFHFVGLSEEKKEKVLLAQVQIERAIEKALLSDGYSRDELSQRSKRDEIRGFLFYRNGKLLSIKKYESYVEEVKFGTHRSQPYQDLIHAISDSYLFLKKVKKIKRWERG</sequence>
<reference evidence="2" key="1">
    <citation type="journal article" date="1992" name="Curr. Genet.">
        <title>Organization of ATPA coding and 3' flanking sequences associated with cytoplasmic male sterility in Phaseolus vulgaris L.</title>
        <authorList>
            <person name="Chase C.D."/>
            <person name="Ortaga V.M."/>
        </authorList>
    </citation>
    <scope>NUCLEOTIDE SEQUENCE</scope>
    <source>
        <tissue evidence="2">Cotyledon and hypocotyl</tissue>
    </source>
</reference>
<protein>
    <submittedName>
        <fullName evidence="2">ORF-209; putative</fullName>
    </submittedName>
</protein>
<dbReference type="PIR" id="S26980">
    <property type="entry name" value="S26980"/>
</dbReference>
<feature type="compositionally biased region" description="Pro residues" evidence="1">
    <location>
        <begin position="63"/>
        <end position="77"/>
    </location>
</feature>
<evidence type="ECO:0000256" key="1">
    <source>
        <dbReference type="SAM" id="MobiDB-lite"/>
    </source>
</evidence>